<accession>A0A814PUG9</accession>
<protein>
    <recommendedName>
        <fullName evidence="1">Tc1-like transposase DDE domain-containing protein</fullName>
    </recommendedName>
</protein>
<dbReference type="PANTHER" id="PTHR23022:SF135">
    <property type="entry name" value="SI:DKEY-77F5.3"/>
    <property type="match status" value="1"/>
</dbReference>
<dbReference type="PANTHER" id="PTHR23022">
    <property type="entry name" value="TRANSPOSABLE ELEMENT-RELATED"/>
    <property type="match status" value="1"/>
</dbReference>
<dbReference type="InterPro" id="IPR052338">
    <property type="entry name" value="Transposase_5"/>
</dbReference>
<evidence type="ECO:0000313" key="3">
    <source>
        <dbReference type="Proteomes" id="UP000663879"/>
    </source>
</evidence>
<dbReference type="Gene3D" id="3.30.420.10">
    <property type="entry name" value="Ribonuclease H-like superfamily/Ribonuclease H"/>
    <property type="match status" value="1"/>
</dbReference>
<dbReference type="OrthoDB" id="6021633at2759"/>
<reference evidence="2" key="1">
    <citation type="submission" date="2021-02" db="EMBL/GenBank/DDBJ databases">
        <authorList>
            <person name="Nowell W R."/>
        </authorList>
    </citation>
    <scope>NUCLEOTIDE SEQUENCE</scope>
    <source>
        <strain evidence="2">Ploen Becks lab</strain>
    </source>
</reference>
<dbReference type="Pfam" id="PF13358">
    <property type="entry name" value="DDE_3"/>
    <property type="match status" value="1"/>
</dbReference>
<organism evidence="2 3">
    <name type="scientific">Brachionus calyciflorus</name>
    <dbReference type="NCBI Taxonomy" id="104777"/>
    <lineage>
        <taxon>Eukaryota</taxon>
        <taxon>Metazoa</taxon>
        <taxon>Spiralia</taxon>
        <taxon>Gnathifera</taxon>
        <taxon>Rotifera</taxon>
        <taxon>Eurotatoria</taxon>
        <taxon>Monogononta</taxon>
        <taxon>Pseudotrocha</taxon>
        <taxon>Ploima</taxon>
        <taxon>Brachionidae</taxon>
        <taxon>Brachionus</taxon>
    </lineage>
</organism>
<dbReference type="InterPro" id="IPR036397">
    <property type="entry name" value="RNaseH_sf"/>
</dbReference>
<gene>
    <name evidence="2" type="ORF">OXX778_LOCUS21611</name>
</gene>
<sequence>MNSSSFQNLFSDFINPFILENYALSHRLYMDNDPKHTSFSTYEYLEQNFVNHFRSPPQSPDLNPIELVWNDLKYFLETFFKPNSLSDLIIGINRFWDQTVTVDYCNRKIDHIFRVINKTIEYNGQATGL</sequence>
<proteinExistence type="predicted"/>
<dbReference type="AlphaFoldDB" id="A0A814PUG9"/>
<dbReference type="Proteomes" id="UP000663879">
    <property type="component" value="Unassembled WGS sequence"/>
</dbReference>
<dbReference type="GO" id="GO:0003676">
    <property type="term" value="F:nucleic acid binding"/>
    <property type="evidence" value="ECO:0007669"/>
    <property type="project" value="InterPro"/>
</dbReference>
<feature type="domain" description="Tc1-like transposase DDE" evidence="1">
    <location>
        <begin position="5"/>
        <end position="81"/>
    </location>
</feature>
<dbReference type="InterPro" id="IPR038717">
    <property type="entry name" value="Tc1-like_DDE_dom"/>
</dbReference>
<dbReference type="EMBL" id="CAJNOC010008151">
    <property type="protein sequence ID" value="CAF1110770.1"/>
    <property type="molecule type" value="Genomic_DNA"/>
</dbReference>
<evidence type="ECO:0000259" key="1">
    <source>
        <dbReference type="Pfam" id="PF13358"/>
    </source>
</evidence>
<keyword evidence="3" id="KW-1185">Reference proteome</keyword>
<comment type="caution">
    <text evidence="2">The sequence shown here is derived from an EMBL/GenBank/DDBJ whole genome shotgun (WGS) entry which is preliminary data.</text>
</comment>
<name>A0A814PUG9_9BILA</name>
<evidence type="ECO:0000313" key="2">
    <source>
        <dbReference type="EMBL" id="CAF1110770.1"/>
    </source>
</evidence>